<dbReference type="Gene3D" id="1.20.5.4090">
    <property type="match status" value="1"/>
</dbReference>
<dbReference type="Pfam" id="PF09738">
    <property type="entry name" value="LRRFIP"/>
    <property type="match status" value="1"/>
</dbReference>
<dbReference type="OMA" id="RDKCREH"/>
<dbReference type="eggNOG" id="KOG2010">
    <property type="taxonomic scope" value="Eukaryota"/>
</dbReference>
<feature type="region of interest" description="Disordered" evidence="4">
    <location>
        <begin position="42"/>
        <end position="110"/>
    </location>
</feature>
<feature type="coiled-coil region" evidence="3">
    <location>
        <begin position="116"/>
        <end position="202"/>
    </location>
</feature>
<evidence type="ECO:0000256" key="2">
    <source>
        <dbReference type="ARBA" id="ARBA00023054"/>
    </source>
</evidence>
<dbReference type="PhylomeDB" id="T1JJ54"/>
<dbReference type="EnsemblMetazoa" id="SMAR013884-RA">
    <property type="protein sequence ID" value="SMAR013884-PA"/>
    <property type="gene ID" value="SMAR013884"/>
</dbReference>
<reference evidence="6" key="1">
    <citation type="submission" date="2011-05" db="EMBL/GenBank/DDBJ databases">
        <authorList>
            <person name="Richards S.R."/>
            <person name="Qu J."/>
            <person name="Jiang H."/>
            <person name="Jhangiani S.N."/>
            <person name="Agravi P."/>
            <person name="Goodspeed R."/>
            <person name="Gross S."/>
            <person name="Mandapat C."/>
            <person name="Jackson L."/>
            <person name="Mathew T."/>
            <person name="Pu L."/>
            <person name="Thornton R."/>
            <person name="Saada N."/>
            <person name="Wilczek-Boney K.B."/>
            <person name="Lee S."/>
            <person name="Kovar C."/>
            <person name="Wu Y."/>
            <person name="Scherer S.E."/>
            <person name="Worley K.C."/>
            <person name="Muzny D.M."/>
            <person name="Gibbs R."/>
        </authorList>
    </citation>
    <scope>NUCLEOTIDE SEQUENCE</scope>
    <source>
        <strain evidence="6">Brora</strain>
    </source>
</reference>
<dbReference type="HOGENOM" id="CLU_018871_0_0_1"/>
<feature type="compositionally biased region" description="Low complexity" evidence="4">
    <location>
        <begin position="85"/>
        <end position="98"/>
    </location>
</feature>
<feature type="coiled-coil region" evidence="3">
    <location>
        <begin position="254"/>
        <end position="288"/>
    </location>
</feature>
<dbReference type="GO" id="GO:0006355">
    <property type="term" value="P:regulation of DNA-templated transcription"/>
    <property type="evidence" value="ECO:0007669"/>
    <property type="project" value="InterPro"/>
</dbReference>
<dbReference type="PANTHER" id="PTHR19212">
    <property type="entry name" value="LEUCINE RICH REPEAT IN FLII INTERACTING PROTEIN"/>
    <property type="match status" value="1"/>
</dbReference>
<evidence type="ECO:0000256" key="4">
    <source>
        <dbReference type="SAM" id="MobiDB-lite"/>
    </source>
</evidence>
<feature type="compositionally biased region" description="Basic and acidic residues" evidence="4">
    <location>
        <begin position="42"/>
        <end position="73"/>
    </location>
</feature>
<protein>
    <recommendedName>
        <fullName evidence="7">Leucine-rich repeat flightless-interacting protein 2</fullName>
    </recommendedName>
</protein>
<organism evidence="5 6">
    <name type="scientific">Strigamia maritima</name>
    <name type="common">European centipede</name>
    <name type="synonym">Geophilus maritimus</name>
    <dbReference type="NCBI Taxonomy" id="126957"/>
    <lineage>
        <taxon>Eukaryota</taxon>
        <taxon>Metazoa</taxon>
        <taxon>Ecdysozoa</taxon>
        <taxon>Arthropoda</taxon>
        <taxon>Myriapoda</taxon>
        <taxon>Chilopoda</taxon>
        <taxon>Pleurostigmophora</taxon>
        <taxon>Geophilomorpha</taxon>
        <taxon>Linotaeniidae</taxon>
        <taxon>Strigamia</taxon>
    </lineage>
</organism>
<evidence type="ECO:0000313" key="6">
    <source>
        <dbReference type="Proteomes" id="UP000014500"/>
    </source>
</evidence>
<dbReference type="PANTHER" id="PTHR19212:SF0">
    <property type="entry name" value="LD07988P"/>
    <property type="match status" value="1"/>
</dbReference>
<dbReference type="EMBL" id="JH431307">
    <property type="status" value="NOT_ANNOTATED_CDS"/>
    <property type="molecule type" value="Genomic_DNA"/>
</dbReference>
<evidence type="ECO:0000256" key="1">
    <source>
        <dbReference type="ARBA" id="ARBA00008275"/>
    </source>
</evidence>
<keyword evidence="6" id="KW-1185">Reference proteome</keyword>
<proteinExistence type="inferred from homology"/>
<keyword evidence="2 3" id="KW-0175">Coiled coil</keyword>
<evidence type="ECO:0008006" key="7">
    <source>
        <dbReference type="Google" id="ProtNLM"/>
    </source>
</evidence>
<dbReference type="STRING" id="126957.T1JJ54"/>
<accession>T1JJ54</accession>
<evidence type="ECO:0000313" key="5">
    <source>
        <dbReference type="EnsemblMetazoa" id="SMAR013884-PA"/>
    </source>
</evidence>
<comment type="similarity">
    <text evidence="1">Belongs to the LRRFIP family.</text>
</comment>
<sequence length="402" mass="46522">MSTPVVAGRRRTTSKLHSAAEDQALDIVAKEAETRLAARRAARAEARDIRMRELEKQQKEADEQSDRHYDLFRDPVQSVRQASTRSGSQGGSSYAGSRRSSEDSTEMDGRDFRHQLNDLEEKFRKAMISNAQMDNEKSTLAYQVDVLKDEFEELEENYLDLQREHKLKCRDHDKFKRDLARIQKENESLQFQVEQRDKLIEEHGLVLVTEDGDDDVRPCNSANHAVSSMKVALVSQESAHLLEQAGEGSLDVRLKRFAEEKQDLIDEIRRLKIDLEDERHKNSKIEKLSSQGHHTNGPDLKFLEMQREANKLVSDYKFRLQKTEQEVTTLQGSVARLESQVTRFKSAAEASEKVEDELKADKRKFQRELREAQSRIEELETSNNHLQKRIDKLKSVRNTFVK</sequence>
<feature type="coiled-coil region" evidence="3">
    <location>
        <begin position="320"/>
        <end position="396"/>
    </location>
</feature>
<dbReference type="Proteomes" id="UP000014500">
    <property type="component" value="Unassembled WGS sequence"/>
</dbReference>
<dbReference type="InterPro" id="IPR019139">
    <property type="entry name" value="LRRFIP1/2"/>
</dbReference>
<name>T1JJ54_STRMM</name>
<feature type="compositionally biased region" description="Basic and acidic residues" evidence="4">
    <location>
        <begin position="99"/>
        <end position="110"/>
    </location>
</feature>
<reference evidence="5" key="2">
    <citation type="submission" date="2015-02" db="UniProtKB">
        <authorList>
            <consortium name="EnsemblMetazoa"/>
        </authorList>
    </citation>
    <scope>IDENTIFICATION</scope>
</reference>
<evidence type="ECO:0000256" key="3">
    <source>
        <dbReference type="SAM" id="Coils"/>
    </source>
</evidence>
<dbReference type="AlphaFoldDB" id="T1JJ54"/>